<dbReference type="GO" id="GO:0001522">
    <property type="term" value="P:pseudouridine synthesis"/>
    <property type="evidence" value="ECO:0007669"/>
    <property type="project" value="InterPro"/>
</dbReference>
<feature type="compositionally biased region" description="Low complexity" evidence="2">
    <location>
        <begin position="224"/>
        <end position="240"/>
    </location>
</feature>
<evidence type="ECO:0000259" key="3">
    <source>
        <dbReference type="Pfam" id="PF00849"/>
    </source>
</evidence>
<dbReference type="InterPro" id="IPR042092">
    <property type="entry name" value="PsdUridine_s_RsuA/RluB/E/F_cat"/>
</dbReference>
<dbReference type="Gene3D" id="3.30.70.1560">
    <property type="entry name" value="Alpha-L RNA-binding motif"/>
    <property type="match status" value="1"/>
</dbReference>
<reference evidence="4 5" key="2">
    <citation type="journal article" date="2015" name="Syst. Appl. Microbiol.">
        <title>Nitrincola nitratireducens sp. nov. isolated from a haloalkaline crater lake.</title>
        <authorList>
            <person name="Singh A."/>
            <person name="Vaidya B."/>
            <person name="Tanuku N.R."/>
            <person name="Pinnaka A.K."/>
        </authorList>
    </citation>
    <scope>NUCLEOTIDE SEQUENCE [LARGE SCALE GENOMIC DNA]</scope>
    <source>
        <strain evidence="4 5">AK23</strain>
    </source>
</reference>
<evidence type="ECO:0000313" key="4">
    <source>
        <dbReference type="EMBL" id="EXJ11839.1"/>
    </source>
</evidence>
<feature type="compositionally biased region" description="Basic residues" evidence="2">
    <location>
        <begin position="210"/>
        <end position="220"/>
    </location>
</feature>
<evidence type="ECO:0000256" key="1">
    <source>
        <dbReference type="ARBA" id="ARBA00023235"/>
    </source>
</evidence>
<sequence>MYVFATLLTLRHCLKPFVCVAMSKILLFNKPYQVLSCFTDPEGRSTLSDFIPVPNVYAAGRLDFDSEGLLLLTQDGALQQKLTHPRFKLPKTYWVQVEGIPDDTALEQLRKGIMLKDGLTLPAEARVLPDPNLWPRNPPIRERKHLPTTWIELIIHEGRNRQVRRMTAAVGFPTLRLIRYAIGPWTLAHLQPGQWLTTQVNLPASEPKHTKTAARTKRPPPRSPSTVSPKSTKKQSTPGK</sequence>
<reference evidence="5" key="1">
    <citation type="submission" date="2012-11" db="EMBL/GenBank/DDBJ databases">
        <authorList>
            <person name="Singh A."/>
            <person name="Pinnaka A.K."/>
            <person name="Vaidya B."/>
        </authorList>
    </citation>
    <scope>NUCLEOTIDE SEQUENCE [LARGE SCALE GENOMIC DNA]</scope>
    <source>
        <strain evidence="5">AK23</strain>
    </source>
</reference>
<dbReference type="InterPro" id="IPR000748">
    <property type="entry name" value="PsdUridine_synth_RsuA/RluB/E/F"/>
</dbReference>
<dbReference type="PANTHER" id="PTHR47683">
    <property type="entry name" value="PSEUDOURIDINE SYNTHASE FAMILY PROTEIN-RELATED"/>
    <property type="match status" value="1"/>
</dbReference>
<dbReference type="GO" id="GO:0003723">
    <property type="term" value="F:RNA binding"/>
    <property type="evidence" value="ECO:0007669"/>
    <property type="project" value="InterPro"/>
</dbReference>
<feature type="domain" description="Pseudouridine synthase RsuA/RluA-like" evidence="3">
    <location>
        <begin position="25"/>
        <end position="169"/>
    </location>
</feature>
<dbReference type="EC" id="5.4.99.20" evidence="4"/>
<comment type="caution">
    <text evidence="4">The sequence shown here is derived from an EMBL/GenBank/DDBJ whole genome shotgun (WGS) entry which is preliminary data.</text>
</comment>
<dbReference type="STRING" id="1229521.D791_01212"/>
<dbReference type="Gene3D" id="3.30.70.580">
    <property type="entry name" value="Pseudouridine synthase I, catalytic domain, N-terminal subdomain"/>
    <property type="match status" value="1"/>
</dbReference>
<accession>W9UXR5</accession>
<dbReference type="SUPFAM" id="SSF55120">
    <property type="entry name" value="Pseudouridine synthase"/>
    <property type="match status" value="1"/>
</dbReference>
<proteinExistence type="predicted"/>
<dbReference type="PANTHER" id="PTHR47683:SF2">
    <property type="entry name" value="RNA-BINDING S4 DOMAIN-CONTAINING PROTEIN"/>
    <property type="match status" value="1"/>
</dbReference>
<gene>
    <name evidence="4" type="primary">rluE</name>
    <name evidence="4" type="ORF">D791_01212</name>
</gene>
<dbReference type="InterPro" id="IPR020094">
    <property type="entry name" value="TruA/RsuA/RluB/E/F_N"/>
</dbReference>
<evidence type="ECO:0000313" key="5">
    <source>
        <dbReference type="Proteomes" id="UP000019464"/>
    </source>
</evidence>
<feature type="region of interest" description="Disordered" evidence="2">
    <location>
        <begin position="203"/>
        <end position="240"/>
    </location>
</feature>
<dbReference type="PATRIC" id="fig|1229521.3.peg.1219"/>
<keyword evidence="5" id="KW-1185">Reference proteome</keyword>
<organism evidence="4 5">
    <name type="scientific">Nitrincola nitratireducens</name>
    <dbReference type="NCBI Taxonomy" id="1229521"/>
    <lineage>
        <taxon>Bacteria</taxon>
        <taxon>Pseudomonadati</taxon>
        <taxon>Pseudomonadota</taxon>
        <taxon>Gammaproteobacteria</taxon>
        <taxon>Oceanospirillales</taxon>
        <taxon>Oceanospirillaceae</taxon>
        <taxon>Nitrincola</taxon>
    </lineage>
</organism>
<dbReference type="AlphaFoldDB" id="W9UXR5"/>
<dbReference type="GO" id="GO:0160137">
    <property type="term" value="F:23S rRNA pseudouridine(2457) synthase activity"/>
    <property type="evidence" value="ECO:0007669"/>
    <property type="project" value="UniProtKB-EC"/>
</dbReference>
<dbReference type="InterPro" id="IPR006145">
    <property type="entry name" value="PsdUridine_synth_RsuA/RluA"/>
</dbReference>
<dbReference type="GO" id="GO:0006396">
    <property type="term" value="P:RNA processing"/>
    <property type="evidence" value="ECO:0007669"/>
    <property type="project" value="UniProtKB-ARBA"/>
</dbReference>
<dbReference type="InterPro" id="IPR050343">
    <property type="entry name" value="RsuA_PseudoU_synthase"/>
</dbReference>
<dbReference type="InterPro" id="IPR020103">
    <property type="entry name" value="PsdUridine_synth_cat_dom_sf"/>
</dbReference>
<evidence type="ECO:0000256" key="2">
    <source>
        <dbReference type="SAM" id="MobiDB-lite"/>
    </source>
</evidence>
<dbReference type="NCBIfam" id="TIGR00093">
    <property type="entry name" value="pseudouridine synthase"/>
    <property type="match status" value="1"/>
</dbReference>
<protein>
    <submittedName>
        <fullName evidence="4">Ribosomal large subunit pseudouridine synthase E</fullName>
        <ecNumber evidence="4">5.4.99.20</ecNumber>
    </submittedName>
</protein>
<dbReference type="EMBL" id="AONB01000004">
    <property type="protein sequence ID" value="EXJ11839.1"/>
    <property type="molecule type" value="Genomic_DNA"/>
</dbReference>
<dbReference type="Pfam" id="PF00849">
    <property type="entry name" value="PseudoU_synth_2"/>
    <property type="match status" value="1"/>
</dbReference>
<dbReference type="Proteomes" id="UP000019464">
    <property type="component" value="Unassembled WGS sequence"/>
</dbReference>
<keyword evidence="1 4" id="KW-0413">Isomerase</keyword>
<name>W9UXR5_9GAMM</name>